<accession>A0A850QVV3</accession>
<dbReference type="Pfam" id="PF07507">
    <property type="entry name" value="WavE"/>
    <property type="match status" value="1"/>
</dbReference>
<organism evidence="1 2">
    <name type="scientific">Photobacterium damselae subsp. damselae</name>
    <name type="common">Listonella damsela</name>
    <dbReference type="NCBI Taxonomy" id="85581"/>
    <lineage>
        <taxon>Bacteria</taxon>
        <taxon>Pseudomonadati</taxon>
        <taxon>Pseudomonadota</taxon>
        <taxon>Gammaproteobacteria</taxon>
        <taxon>Vibrionales</taxon>
        <taxon>Vibrionaceae</taxon>
        <taxon>Photobacterium</taxon>
    </lineage>
</organism>
<dbReference type="Proteomes" id="UP000533429">
    <property type="component" value="Unassembled WGS sequence"/>
</dbReference>
<dbReference type="InterPro" id="IPR011122">
    <property type="entry name" value="WavE"/>
</dbReference>
<dbReference type="EMBL" id="JABXOR010000286">
    <property type="protein sequence ID" value="NVO99488.1"/>
    <property type="molecule type" value="Genomic_DNA"/>
</dbReference>
<gene>
    <name evidence="1" type="ORF">HWA77_04615</name>
</gene>
<evidence type="ECO:0000313" key="2">
    <source>
        <dbReference type="Proteomes" id="UP000533429"/>
    </source>
</evidence>
<reference evidence="1 2" key="1">
    <citation type="submission" date="2020-06" db="EMBL/GenBank/DDBJ databases">
        <title>Photobacterium damselae subsp. damselae comparative genomics.</title>
        <authorList>
            <person name="Osorio C.R."/>
        </authorList>
    </citation>
    <scope>NUCLEOTIDE SEQUENCE [LARGE SCALE GENOMIC DNA]</scope>
    <source>
        <strain evidence="1 2">TW250/03</strain>
    </source>
</reference>
<dbReference type="AlphaFoldDB" id="A0A850QVV3"/>
<name>A0A850QVV3_PHODD</name>
<sequence>MNQPINFQDITVVVQGPVQSLSHRKQDEGITHRCLQSVREYLPGAHVILSTWKNQNLSGLDFDELVECDDPGSNIREYNQDGTPHIYNNNRQIVSTLEGLKRVKTPYAVKLRSDNFLTSNAFVDMQQKYQKRCSEYQFFQERVVVPNIFTRKYAKGHRVAFHVSDFFYFGRTDDLLTLWDLTFETDFHPTEQQKYNPGYPDYVIDCTQMFFLRALQKCDPSIQLDSLLDIKNNKVKQSEICLANNLVVASHEEVGLGLCSKFLGKARVSRAKGRCAHYQYLEWQQLYKKYCDHSYPLEYPYSKRLQLWLERCRYVYPTYLETKLKLLIRAIKK</sequence>
<protein>
    <submittedName>
        <fullName evidence="1">LPS biosynthesis protein WavE</fullName>
    </submittedName>
</protein>
<proteinExistence type="predicted"/>
<comment type="caution">
    <text evidence="1">The sequence shown here is derived from an EMBL/GenBank/DDBJ whole genome shotgun (WGS) entry which is preliminary data.</text>
</comment>
<evidence type="ECO:0000313" key="1">
    <source>
        <dbReference type="EMBL" id="NVO99488.1"/>
    </source>
</evidence>